<dbReference type="EMBL" id="NSIT01000186">
    <property type="protein sequence ID" value="PJE78423.1"/>
    <property type="molecule type" value="Genomic_DNA"/>
</dbReference>
<dbReference type="InterPro" id="IPR018643">
    <property type="entry name" value="DUF2069_membrane"/>
</dbReference>
<evidence type="ECO:0000256" key="1">
    <source>
        <dbReference type="SAM" id="Phobius"/>
    </source>
</evidence>
<feature type="transmembrane region" description="Helical" evidence="1">
    <location>
        <begin position="82"/>
        <end position="103"/>
    </location>
</feature>
<dbReference type="AlphaFoldDB" id="A0A2H9T5C8"/>
<accession>A0A2H9T5C8</accession>
<dbReference type="Pfam" id="PF09842">
    <property type="entry name" value="DUF2069"/>
    <property type="match status" value="1"/>
</dbReference>
<feature type="transmembrane region" description="Helical" evidence="1">
    <location>
        <begin position="109"/>
        <end position="128"/>
    </location>
</feature>
<evidence type="ECO:0000313" key="2">
    <source>
        <dbReference type="EMBL" id="PJE78423.1"/>
    </source>
</evidence>
<comment type="caution">
    <text evidence="2">The sequence shown here is derived from an EMBL/GenBank/DDBJ whole genome shotgun (WGS) entry which is preliminary data.</text>
</comment>
<feature type="transmembrane region" description="Helical" evidence="1">
    <location>
        <begin position="160"/>
        <end position="180"/>
    </location>
</feature>
<reference evidence="2" key="1">
    <citation type="journal article" date="2017" name="Appl. Environ. Microbiol.">
        <title>Molecular characterization of an Endozoicomonas-like organism causing infection in king scallop Pecten maximus L.</title>
        <authorList>
            <person name="Cano I."/>
            <person name="van Aerle R."/>
            <person name="Ross S."/>
            <person name="Verner-Jeffreys D.W."/>
            <person name="Paley R.K."/>
            <person name="Rimmer G."/>
            <person name="Ryder D."/>
            <person name="Hooper P."/>
            <person name="Stone D."/>
            <person name="Feist S.W."/>
        </authorList>
    </citation>
    <scope>NUCLEOTIDE SEQUENCE</scope>
</reference>
<gene>
    <name evidence="2" type="ORF">CI610_02649</name>
</gene>
<organism evidence="2">
    <name type="scientific">invertebrate metagenome</name>
    <dbReference type="NCBI Taxonomy" id="1711999"/>
    <lineage>
        <taxon>unclassified sequences</taxon>
        <taxon>metagenomes</taxon>
        <taxon>organismal metagenomes</taxon>
    </lineage>
</organism>
<keyword evidence="1" id="KW-0472">Membrane</keyword>
<proteinExistence type="predicted"/>
<keyword evidence="1" id="KW-0812">Transmembrane</keyword>
<protein>
    <submittedName>
        <fullName evidence="2">Uncharacterized protein</fullName>
    </submittedName>
</protein>
<sequence>MQEEQNAKTGSKQCTLNNITTHFPLFSAHYAAKHHEHCEVNLLVYTPALIYSVANNKKTAISYLMNIKKTPASVTKAWAHRLFCWTIICYLALVAAIVIHYAIYRDHTLWSVFLIQVISLLLPAYGLFKKQTRSAAWLCFILCFYFIGGVLAISSAPVYWFGWSLAGLSAILFVLLILFIRHPSD</sequence>
<feature type="transmembrane region" description="Helical" evidence="1">
    <location>
        <begin position="135"/>
        <end position="154"/>
    </location>
</feature>
<keyword evidence="1" id="KW-1133">Transmembrane helix</keyword>
<name>A0A2H9T5C8_9ZZZZ</name>